<dbReference type="AlphaFoldDB" id="A0A0P7BK66"/>
<reference evidence="3 4" key="1">
    <citation type="submission" date="2015-09" db="EMBL/GenBank/DDBJ databases">
        <title>Draft genome of a European isolate of the apple canker pathogen Neonectria ditissima.</title>
        <authorList>
            <person name="Gomez-Cortecero A."/>
            <person name="Harrison R.J."/>
            <person name="Armitage A.D."/>
        </authorList>
    </citation>
    <scope>NUCLEOTIDE SEQUENCE [LARGE SCALE GENOMIC DNA]</scope>
    <source>
        <strain evidence="3 4">R09/05</strain>
    </source>
</reference>
<dbReference type="SUPFAM" id="SSF75304">
    <property type="entry name" value="Amidase signature (AS) enzymes"/>
    <property type="match status" value="1"/>
</dbReference>
<dbReference type="InterPro" id="IPR036928">
    <property type="entry name" value="AS_sf"/>
</dbReference>
<dbReference type="InterPro" id="IPR054464">
    <property type="entry name" value="ULD_fung"/>
</dbReference>
<evidence type="ECO:0000313" key="4">
    <source>
        <dbReference type="Proteomes" id="UP000050424"/>
    </source>
</evidence>
<dbReference type="OrthoDB" id="1577640at2759"/>
<evidence type="ECO:0000313" key="3">
    <source>
        <dbReference type="EMBL" id="KPM44122.1"/>
    </source>
</evidence>
<comment type="caution">
    <text evidence="3">The sequence shown here is derived from an EMBL/GenBank/DDBJ whole genome shotgun (WGS) entry which is preliminary data.</text>
</comment>
<dbReference type="Pfam" id="PF01425">
    <property type="entry name" value="Amidase"/>
    <property type="match status" value="1"/>
</dbReference>
<dbReference type="Gene3D" id="3.90.1300.10">
    <property type="entry name" value="Amidase signature (AS) domain"/>
    <property type="match status" value="1"/>
</dbReference>
<feature type="domain" description="Amidase" evidence="1">
    <location>
        <begin position="495"/>
        <end position="615"/>
    </location>
</feature>
<accession>A0A0P7BK66</accession>
<dbReference type="PANTHER" id="PTHR42678">
    <property type="entry name" value="AMIDASE"/>
    <property type="match status" value="1"/>
</dbReference>
<dbReference type="STRING" id="78410.A0A0P7BK66"/>
<organism evidence="3 4">
    <name type="scientific">Neonectria ditissima</name>
    <dbReference type="NCBI Taxonomy" id="78410"/>
    <lineage>
        <taxon>Eukaryota</taxon>
        <taxon>Fungi</taxon>
        <taxon>Dikarya</taxon>
        <taxon>Ascomycota</taxon>
        <taxon>Pezizomycotina</taxon>
        <taxon>Sordariomycetes</taxon>
        <taxon>Hypocreomycetidae</taxon>
        <taxon>Hypocreales</taxon>
        <taxon>Nectriaceae</taxon>
        <taxon>Neonectria</taxon>
    </lineage>
</organism>
<dbReference type="EMBL" id="LKCW01000023">
    <property type="protein sequence ID" value="KPM44122.1"/>
    <property type="molecule type" value="Genomic_DNA"/>
</dbReference>
<dbReference type="InterPro" id="IPR023631">
    <property type="entry name" value="Amidase_dom"/>
</dbReference>
<sequence length="843" mass="92568">MADPFSIASGAAGLISLGLSVCQGLTTYILAVKSHGEDVRTLEKKINTLQGFLNGVEAMLRDLPHHQGAQLPGDAVRIVRDAMSQSKAGMARLAGYLENCAGDTLSTISSSGAEKSKLRKAGKKAVYFFRKGSLKELEHILDGVQNQLDRSLQLLGLCLLVSRSQEHHTISGFMSSLIAEHLNLQSSVTELDTRLLEVSESINTLSANVATSRESCDLTIKGVQEMSLHEPFNKLMLWFVLIIIPLLKEYFSAIKRAYQDIPLSLLSLSTDNIRFEDMFGRSFSLQFNLVREWRVFEAFLVTQFEASPGETFVSSGRYHLLRGSNNIVLPKSRRGWANAIYPGARVMMSLQADGHMPKRCPRCGNALESRAEDAVIECPTTRCWTAFREDEGVTNKIHDWQELNLTETMTQEVGGQNLNSTKSTGPKTIDLELFTRVHFPTFPFLAESVAMYRLRPEDLEEYFAGRFDTHNVTLADDRFHVQLPRLLSKSPNFAVGALAVGKTDMPLTANGEIQRGLYGRADSLYNRAFHRAAMGSGSSNGCGSSTASSMVVFGMAEEAVSSGRSPASNNGLVAYTPSQGILSICGNRPLSPVADVVVPHARIVKDLLVVSHISWWKTTTPLATSGEKNLSYRYPSPRALGQGQITLQALGAVVEEVDFPLVTNHDVTPVHVEFKSGSLLPANFNGSSGPKTLRIMNDTNSVPMITDNRNGSIVELPGLNSWLQDLKIRRKRDLKNWVDESSLHLVTWCAAGDVGVEDAEVNELSAELTWRNGMAKSHGNFAIRQLGVPTTKNGASFAVELSPHSTSRPALLINVMDSERDLILETVLDLLDFVLSRTKTSRN</sequence>
<feature type="domain" description="Ubiquitin-like" evidence="2">
    <location>
        <begin position="269"/>
        <end position="351"/>
    </location>
</feature>
<dbReference type="Pfam" id="PF22893">
    <property type="entry name" value="ULD_2"/>
    <property type="match status" value="1"/>
</dbReference>
<evidence type="ECO:0000259" key="1">
    <source>
        <dbReference type="Pfam" id="PF01425"/>
    </source>
</evidence>
<name>A0A0P7BK66_9HYPO</name>
<gene>
    <name evidence="3" type="ORF">AK830_g2439</name>
</gene>
<proteinExistence type="predicted"/>
<protein>
    <submittedName>
        <fullName evidence="3">Uncharacterized protein</fullName>
    </submittedName>
</protein>
<keyword evidence="4" id="KW-1185">Reference proteome</keyword>
<dbReference type="PANTHER" id="PTHR42678:SF11">
    <property type="entry name" value="AMIDASE FAMILY PROTEIN"/>
    <property type="match status" value="1"/>
</dbReference>
<dbReference type="Proteomes" id="UP000050424">
    <property type="component" value="Unassembled WGS sequence"/>
</dbReference>
<evidence type="ECO:0000259" key="2">
    <source>
        <dbReference type="Pfam" id="PF22893"/>
    </source>
</evidence>